<keyword evidence="3 4" id="KW-0720">Serine protease</keyword>
<dbReference type="Gene3D" id="3.40.50.200">
    <property type="entry name" value="Peptidase S8/S53 domain"/>
    <property type="match status" value="1"/>
</dbReference>
<keyword evidence="9" id="KW-1185">Reference proteome</keyword>
<organism evidence="8 9">
    <name type="scientific">Aquiflexum balticum DSM 16537</name>
    <dbReference type="NCBI Taxonomy" id="758820"/>
    <lineage>
        <taxon>Bacteria</taxon>
        <taxon>Pseudomonadati</taxon>
        <taxon>Bacteroidota</taxon>
        <taxon>Cytophagia</taxon>
        <taxon>Cytophagales</taxon>
        <taxon>Cyclobacteriaceae</taxon>
        <taxon>Aquiflexum</taxon>
    </lineage>
</organism>
<evidence type="ECO:0000259" key="5">
    <source>
        <dbReference type="Pfam" id="PF00082"/>
    </source>
</evidence>
<dbReference type="Pfam" id="PF00082">
    <property type="entry name" value="Peptidase_S8"/>
    <property type="match status" value="1"/>
</dbReference>
<dbReference type="PANTHER" id="PTHR42884">
    <property type="entry name" value="PROPROTEIN CONVERTASE SUBTILISIN/KEXIN-RELATED"/>
    <property type="match status" value="1"/>
</dbReference>
<proteinExistence type="inferred from homology"/>
<protein>
    <submittedName>
        <fullName evidence="8">Por secretion system C-terminal sorting domain-containing protein</fullName>
    </submittedName>
</protein>
<dbReference type="STRING" id="758820.SAMN00777080_4555"/>
<dbReference type="AlphaFoldDB" id="A0A1W2HAX8"/>
<gene>
    <name evidence="8" type="ORF">SAMN00777080_4555</name>
</gene>
<dbReference type="PANTHER" id="PTHR42884:SF14">
    <property type="entry name" value="NEUROENDOCRINE CONVERTASE 1"/>
    <property type="match status" value="1"/>
</dbReference>
<dbReference type="InterPro" id="IPR015500">
    <property type="entry name" value="Peptidase_S8_subtilisin-rel"/>
</dbReference>
<evidence type="ECO:0000256" key="2">
    <source>
        <dbReference type="ARBA" id="ARBA00022801"/>
    </source>
</evidence>
<dbReference type="OrthoDB" id="9813435at2"/>
<feature type="active site" description="Charge relay system" evidence="4">
    <location>
        <position position="435"/>
    </location>
</feature>
<dbReference type="InterPro" id="IPR034054">
    <property type="entry name" value="Pep_S8_PrcA"/>
</dbReference>
<feature type="active site" description="Charge relay system" evidence="4">
    <location>
        <position position="247"/>
    </location>
</feature>
<dbReference type="Pfam" id="PF19408">
    <property type="entry name" value="PKD_6"/>
    <property type="match status" value="1"/>
</dbReference>
<dbReference type="SUPFAM" id="SSF52743">
    <property type="entry name" value="Subtilisin-like"/>
    <property type="match status" value="1"/>
</dbReference>
<feature type="domain" description="PKD-like" evidence="7">
    <location>
        <begin position="594"/>
        <end position="667"/>
    </location>
</feature>
<dbReference type="PRINTS" id="PR00723">
    <property type="entry name" value="SUBTILISIN"/>
</dbReference>
<reference evidence="9" key="1">
    <citation type="submission" date="2017-04" db="EMBL/GenBank/DDBJ databases">
        <authorList>
            <person name="Varghese N."/>
            <person name="Submissions S."/>
        </authorList>
    </citation>
    <scope>NUCLEOTIDE SEQUENCE [LARGE SCALE GENOMIC DNA]</scope>
    <source>
        <strain evidence="9">DSM 16537</strain>
    </source>
</reference>
<evidence type="ECO:0000313" key="9">
    <source>
        <dbReference type="Proteomes" id="UP000192333"/>
    </source>
</evidence>
<evidence type="ECO:0000256" key="3">
    <source>
        <dbReference type="ARBA" id="ARBA00022825"/>
    </source>
</evidence>
<dbReference type="EMBL" id="LT838813">
    <property type="protein sequence ID" value="SMD45882.1"/>
    <property type="molecule type" value="Genomic_DNA"/>
</dbReference>
<dbReference type="InterPro" id="IPR022398">
    <property type="entry name" value="Peptidase_S8_His-AS"/>
</dbReference>
<feature type="active site" description="Charge relay system" evidence="4">
    <location>
        <position position="276"/>
    </location>
</feature>
<comment type="similarity">
    <text evidence="4">Belongs to the peptidase S8 family.</text>
</comment>
<evidence type="ECO:0000259" key="7">
    <source>
        <dbReference type="Pfam" id="PF19408"/>
    </source>
</evidence>
<dbReference type="NCBIfam" id="TIGR04183">
    <property type="entry name" value="Por_Secre_tail"/>
    <property type="match status" value="1"/>
</dbReference>
<dbReference type="InterPro" id="IPR045829">
    <property type="entry name" value="PKD_6"/>
</dbReference>
<dbReference type="InterPro" id="IPR000209">
    <property type="entry name" value="Peptidase_S8/S53_dom"/>
</dbReference>
<dbReference type="CDD" id="cd07498">
    <property type="entry name" value="Peptidases_S8_15"/>
    <property type="match status" value="1"/>
</dbReference>
<dbReference type="GO" id="GO:0004252">
    <property type="term" value="F:serine-type endopeptidase activity"/>
    <property type="evidence" value="ECO:0007669"/>
    <property type="project" value="UniProtKB-UniRule"/>
</dbReference>
<feature type="domain" description="Peptidase S8/S53" evidence="5">
    <location>
        <begin position="240"/>
        <end position="495"/>
    </location>
</feature>
<dbReference type="InterPro" id="IPR026444">
    <property type="entry name" value="Secre_tail"/>
</dbReference>
<dbReference type="InterPro" id="IPR023828">
    <property type="entry name" value="Peptidase_S8_Ser-AS"/>
</dbReference>
<dbReference type="GO" id="GO:0016020">
    <property type="term" value="C:membrane"/>
    <property type="evidence" value="ECO:0007669"/>
    <property type="project" value="TreeGrafter"/>
</dbReference>
<dbReference type="InterPro" id="IPR036852">
    <property type="entry name" value="Peptidase_S8/S53_dom_sf"/>
</dbReference>
<dbReference type="PROSITE" id="PS51892">
    <property type="entry name" value="SUBTILASE"/>
    <property type="match status" value="1"/>
</dbReference>
<keyword evidence="2 4" id="KW-0378">Hydrolase</keyword>
<feature type="domain" description="Secretion system C-terminal sorting" evidence="6">
    <location>
        <begin position="682"/>
        <end position="748"/>
    </location>
</feature>
<evidence type="ECO:0000313" key="8">
    <source>
        <dbReference type="EMBL" id="SMD45882.1"/>
    </source>
</evidence>
<dbReference type="PROSITE" id="PS00137">
    <property type="entry name" value="SUBTILASE_HIS"/>
    <property type="match status" value="1"/>
</dbReference>
<accession>A0A1W2HAX8</accession>
<name>A0A1W2HAX8_9BACT</name>
<dbReference type="Proteomes" id="UP000192333">
    <property type="component" value="Chromosome I"/>
</dbReference>
<evidence type="ECO:0000256" key="4">
    <source>
        <dbReference type="PROSITE-ProRule" id="PRU01240"/>
    </source>
</evidence>
<evidence type="ECO:0000256" key="1">
    <source>
        <dbReference type="ARBA" id="ARBA00022670"/>
    </source>
</evidence>
<dbReference type="RefSeq" id="WP_084122849.1">
    <property type="nucleotide sequence ID" value="NZ_LT838813.1"/>
</dbReference>
<sequence>MKNIFSFILTYLVIFSLYGQHYYYYNGEKQPLELMESKKYVLVDKNIDQKGFSELLQIKSDQIDEFQSSYLTQYLQSRPNINREIHWAVISDPRKPNLLKQLTNYYVGPYFKAESGKEVGLTHLLYVKLNSQEDIEVLDSIARVHHVEILGNDRFMPLWYLLACSGKSDRNALEIANYFFETGLFKSVQPDFLEDNIFACVNDLQFNTQWSLLNTGQNGGTAGADINICPAWEITTGCEDIIVAILDQGLQPHEDLNNILPLSFNTEAGIPPYGNHGMRVGGIIGAETNNSYGIAGVSPDSPIMDIANSLMGVPGSRIARADGINWAWQNEASIINNSWGSSVQYEVIDDAIENAVINGRNGLGSIIVFATGNDFDNSIAYPSTNPNVIAVGATNRNDQRASFSNYGTGIDVVAPGVDIRTTTLDDGYATVSGTSFAAPHVSGIAAMILSVNPGLTQQEVRNIIESTADKVGGYTYTLSAGQNPNLTWNSEMGYGRVNALAAVQAALPTISGPDYLCSTNTFTLQNVPVGSTVSWSVSPTHLFSGSTSGNGANASLSPASWGTSGQATVTFSIEGDCGTVDSSTKFWVGRAISYIEGPYEMAVNTVENYFATGNPYMGITDYQWSLFPSGYHWIGNQGTNAITLSFSATGLYSLELDVVNPCGARGSEIGIYVYNPWEHFTLYPNPTSDILHISMDLETRGRDVDLDFEVSLFDGQGRELIPAKQAHQEASLDLSRIPKGFYYVHIRYRDALLRRQIRVER</sequence>
<keyword evidence="1 4" id="KW-0645">Protease</keyword>
<dbReference type="PROSITE" id="PS00138">
    <property type="entry name" value="SUBTILASE_SER"/>
    <property type="match status" value="1"/>
</dbReference>
<dbReference type="GO" id="GO:0016485">
    <property type="term" value="P:protein processing"/>
    <property type="evidence" value="ECO:0007669"/>
    <property type="project" value="TreeGrafter"/>
</dbReference>
<evidence type="ECO:0000259" key="6">
    <source>
        <dbReference type="Pfam" id="PF18962"/>
    </source>
</evidence>
<dbReference type="Pfam" id="PF18962">
    <property type="entry name" value="Por_Secre_tail"/>
    <property type="match status" value="1"/>
</dbReference>